<dbReference type="PROSITE" id="PS01211">
    <property type="entry name" value="UPF0001"/>
    <property type="match status" value="1"/>
</dbReference>
<reference evidence="2 3" key="1">
    <citation type="journal article" date="2007" name="Nature">
        <title>Genome of the marsupial Monodelphis domestica reveals innovation in non-coding sequences.</title>
        <authorList>
            <person name="Mikkelsen T.S."/>
            <person name="Wakefield M.J."/>
            <person name="Aken B."/>
            <person name="Amemiya C.T."/>
            <person name="Chang J.L."/>
            <person name="Duke S."/>
            <person name="Garber M."/>
            <person name="Gentles A.J."/>
            <person name="Goodstadt L."/>
            <person name="Heger A."/>
            <person name="Jurka J."/>
            <person name="Kamal M."/>
            <person name="Mauceli E."/>
            <person name="Searle S.M."/>
            <person name="Sharpe T."/>
            <person name="Baker M.L."/>
            <person name="Batzer M.A."/>
            <person name="Benos P.V."/>
            <person name="Belov K."/>
            <person name="Clamp M."/>
            <person name="Cook A."/>
            <person name="Cuff J."/>
            <person name="Das R."/>
            <person name="Davidow L."/>
            <person name="Deakin J.E."/>
            <person name="Fazzari M.J."/>
            <person name="Glass J.L."/>
            <person name="Grabherr M."/>
            <person name="Greally J.M."/>
            <person name="Gu W."/>
            <person name="Hore T.A."/>
            <person name="Huttley G.A."/>
            <person name="Kleber M."/>
            <person name="Jirtle R.L."/>
            <person name="Koina E."/>
            <person name="Lee J.T."/>
            <person name="Mahony S."/>
            <person name="Marra M.A."/>
            <person name="Miller R.D."/>
            <person name="Nicholls R.D."/>
            <person name="Oda M."/>
            <person name="Papenfuss A.T."/>
            <person name="Parra Z.E."/>
            <person name="Pollock D.D."/>
            <person name="Ray D.A."/>
            <person name="Schein J.E."/>
            <person name="Speed T.P."/>
            <person name="Thompson K."/>
            <person name="VandeBerg J.L."/>
            <person name="Wade C.M."/>
            <person name="Walker J.A."/>
            <person name="Waters P.D."/>
            <person name="Webber C."/>
            <person name="Weidman J.R."/>
            <person name="Xie X."/>
            <person name="Zody M.C."/>
            <person name="Baldwin J."/>
            <person name="Abdouelleil A."/>
            <person name="Abdulkadir J."/>
            <person name="Abebe A."/>
            <person name="Abera B."/>
            <person name="Abreu J."/>
            <person name="Acer S.C."/>
            <person name="Aftuck L."/>
            <person name="Alexander A."/>
            <person name="An P."/>
            <person name="Anderson E."/>
            <person name="Anderson S."/>
            <person name="Arachi H."/>
            <person name="Azer M."/>
            <person name="Bachantsang P."/>
            <person name="Barry A."/>
            <person name="Bayul T."/>
            <person name="Berlin A."/>
            <person name="Bessette D."/>
            <person name="Bloom T."/>
            <person name="Bloom T."/>
            <person name="Boguslavskiy L."/>
            <person name="Bonnet C."/>
            <person name="Boukhgalter B."/>
            <person name="Bourzgui I."/>
            <person name="Brown A."/>
            <person name="Cahill P."/>
            <person name="Channer S."/>
            <person name="Cheshatsang Y."/>
            <person name="Chuda L."/>
            <person name="Citroen M."/>
            <person name="Collymore A."/>
            <person name="Cooke P."/>
            <person name="Costello M."/>
            <person name="D'Aco K."/>
            <person name="Daza R."/>
            <person name="De Haan G."/>
            <person name="DeGray S."/>
            <person name="DeMaso C."/>
            <person name="Dhargay N."/>
            <person name="Dooley K."/>
            <person name="Dooley E."/>
            <person name="Doricent M."/>
            <person name="Dorje P."/>
            <person name="Dorjee K."/>
            <person name="Dupes A."/>
            <person name="Elong R."/>
            <person name="Falk J."/>
            <person name="Farina A."/>
            <person name="Faro S."/>
            <person name="Ferguson D."/>
            <person name="Fisher S."/>
            <person name="Foley C.D."/>
            <person name="Franke A."/>
            <person name="Friedrich D."/>
            <person name="Gadbois L."/>
            <person name="Gearin G."/>
            <person name="Gearin C.R."/>
            <person name="Giannoukos G."/>
            <person name="Goode T."/>
            <person name="Graham J."/>
            <person name="Grandbois E."/>
            <person name="Grewal S."/>
            <person name="Gyaltsen K."/>
            <person name="Hafez N."/>
            <person name="Hagos B."/>
            <person name="Hall J."/>
            <person name="Henson C."/>
            <person name="Hollinger A."/>
            <person name="Honan T."/>
            <person name="Huard M.D."/>
            <person name="Hughes L."/>
            <person name="Hurhula B."/>
            <person name="Husby M.E."/>
            <person name="Kamat A."/>
            <person name="Kanga B."/>
            <person name="Kashin S."/>
            <person name="Khazanovich D."/>
            <person name="Kisner P."/>
            <person name="Lance K."/>
            <person name="Lara M."/>
            <person name="Lee W."/>
            <person name="Lennon N."/>
            <person name="Letendre F."/>
            <person name="LeVine R."/>
            <person name="Lipovsky A."/>
            <person name="Liu X."/>
            <person name="Liu J."/>
            <person name="Liu S."/>
            <person name="Lokyitsang T."/>
            <person name="Lokyitsang Y."/>
            <person name="Lubonja R."/>
            <person name="Lui A."/>
            <person name="MacDonald P."/>
            <person name="Magnisalis V."/>
            <person name="Maru K."/>
            <person name="Matthews C."/>
            <person name="McCusker W."/>
            <person name="McDonough S."/>
            <person name="Mehta T."/>
            <person name="Meldrim J."/>
            <person name="Meneus L."/>
            <person name="Mihai O."/>
            <person name="Mihalev A."/>
            <person name="Mihova T."/>
            <person name="Mittelman R."/>
            <person name="Mlenga V."/>
            <person name="Montmayeur A."/>
            <person name="Mulrain L."/>
            <person name="Navidi A."/>
            <person name="Naylor J."/>
            <person name="Negash T."/>
            <person name="Nguyen T."/>
            <person name="Nguyen N."/>
            <person name="Nicol R."/>
            <person name="Norbu C."/>
            <person name="Norbu N."/>
            <person name="Novod N."/>
            <person name="O'Neill B."/>
            <person name="Osman S."/>
            <person name="Markiewicz E."/>
            <person name="Oyono O.L."/>
            <person name="Patti C."/>
            <person name="Phunkhang P."/>
            <person name="Pierre F."/>
            <person name="Priest M."/>
            <person name="Raghuraman S."/>
            <person name="Rege F."/>
            <person name="Reyes R."/>
            <person name="Rise C."/>
            <person name="Rogov P."/>
            <person name="Ross K."/>
            <person name="Ryan E."/>
            <person name="Settipalli S."/>
            <person name="Shea T."/>
            <person name="Sherpa N."/>
            <person name="Shi L."/>
            <person name="Shih D."/>
            <person name="Sparrow T."/>
            <person name="Spaulding J."/>
            <person name="Stalker J."/>
            <person name="Stange-Thomann N."/>
            <person name="Stavropoulos S."/>
            <person name="Stone C."/>
            <person name="Strader C."/>
            <person name="Tesfaye S."/>
            <person name="Thomson T."/>
            <person name="Thoulutsang Y."/>
            <person name="Thoulutsang D."/>
            <person name="Topham K."/>
            <person name="Topping I."/>
            <person name="Tsamla T."/>
            <person name="Vassiliev H."/>
            <person name="Vo A."/>
            <person name="Wangchuk T."/>
            <person name="Wangdi T."/>
            <person name="Weiand M."/>
            <person name="Wilkinson J."/>
            <person name="Wilson A."/>
            <person name="Yadav S."/>
            <person name="Young G."/>
            <person name="Yu Q."/>
            <person name="Zembek L."/>
            <person name="Zhong D."/>
            <person name="Zimmer A."/>
            <person name="Zwirko Z."/>
            <person name="Jaffe D.B."/>
            <person name="Alvarez P."/>
            <person name="Brockman W."/>
            <person name="Butler J."/>
            <person name="Chin C."/>
            <person name="Gnerre S."/>
            <person name="MacCallum I."/>
            <person name="Graves J.A."/>
            <person name="Ponting C.P."/>
            <person name="Breen M."/>
            <person name="Samollow P.B."/>
            <person name="Lander E.S."/>
            <person name="Lindblad-Toh K."/>
        </authorList>
    </citation>
    <scope>NUCLEOTIDE SEQUENCE [LARGE SCALE GENOMIC DNA]</scope>
</reference>
<sequence>MHCWWSCELIQPFWRPGISAEQGVGLAPLAVKEQVQQSAVRRSLDIPAIQPRLVAVSKTKHADMVTEAYAHGQRSFGENCVQELLEKASNTKLLSSWHFIGHLQKQNVSKLMAVPNLYMLETVDSVKLADKVNNSWQKRGSSER</sequence>
<dbReference type="Ensembl" id="ENSMODT00000084877.1">
    <property type="protein sequence ID" value="ENSMODP00000052126.1"/>
    <property type="gene ID" value="ENSMODG00000042891.1"/>
</dbReference>
<reference evidence="2" key="2">
    <citation type="submission" date="2025-08" db="UniProtKB">
        <authorList>
            <consortium name="Ensembl"/>
        </authorList>
    </citation>
    <scope>IDENTIFICATION</scope>
</reference>
<dbReference type="InParanoid" id="A0A5F8GY78"/>
<dbReference type="PANTHER" id="PTHR10146:SF14">
    <property type="entry name" value="PYRIDOXAL PHOSPHATE HOMEOSTASIS PROTEIN"/>
    <property type="match status" value="1"/>
</dbReference>
<dbReference type="SUPFAM" id="SSF51419">
    <property type="entry name" value="PLP-binding barrel"/>
    <property type="match status" value="1"/>
</dbReference>
<dbReference type="Gene3D" id="3.20.20.10">
    <property type="entry name" value="Alanine racemase"/>
    <property type="match status" value="1"/>
</dbReference>
<dbReference type="GeneTree" id="ENSGT00390000004928"/>
<evidence type="ECO:0000313" key="3">
    <source>
        <dbReference type="Proteomes" id="UP000002280"/>
    </source>
</evidence>
<dbReference type="InterPro" id="IPR011078">
    <property type="entry name" value="PyrdxlP_homeostasis"/>
</dbReference>
<dbReference type="STRING" id="13616.ENSMODP00000052126"/>
<dbReference type="GO" id="GO:0030170">
    <property type="term" value="F:pyridoxal phosphate binding"/>
    <property type="evidence" value="ECO:0007669"/>
    <property type="project" value="InterPro"/>
</dbReference>
<accession>A0A5F8GY78</accession>
<dbReference type="InterPro" id="IPR029066">
    <property type="entry name" value="PLP-binding_barrel"/>
</dbReference>
<organism evidence="2 3">
    <name type="scientific">Monodelphis domestica</name>
    <name type="common">Gray short-tailed opossum</name>
    <dbReference type="NCBI Taxonomy" id="13616"/>
    <lineage>
        <taxon>Eukaryota</taxon>
        <taxon>Metazoa</taxon>
        <taxon>Chordata</taxon>
        <taxon>Craniata</taxon>
        <taxon>Vertebrata</taxon>
        <taxon>Euteleostomi</taxon>
        <taxon>Mammalia</taxon>
        <taxon>Metatheria</taxon>
        <taxon>Didelphimorphia</taxon>
        <taxon>Didelphidae</taxon>
        <taxon>Monodelphis</taxon>
    </lineage>
</organism>
<name>A0A5F8GY78_MONDO</name>
<reference evidence="2" key="3">
    <citation type="submission" date="2025-09" db="UniProtKB">
        <authorList>
            <consortium name="Ensembl"/>
        </authorList>
    </citation>
    <scope>IDENTIFICATION</scope>
</reference>
<evidence type="ECO:0000256" key="1">
    <source>
        <dbReference type="ARBA" id="ARBA00022898"/>
    </source>
</evidence>
<dbReference type="AlphaFoldDB" id="A0A5F8GY78"/>
<protein>
    <recommendedName>
        <fullName evidence="4">Alanine racemase N-terminal domain-containing protein</fullName>
    </recommendedName>
</protein>
<keyword evidence="1" id="KW-0663">Pyridoxal phosphate</keyword>
<evidence type="ECO:0000313" key="2">
    <source>
        <dbReference type="Ensembl" id="ENSMODP00000052126.1"/>
    </source>
</evidence>
<keyword evidence="3" id="KW-1185">Reference proteome</keyword>
<proteinExistence type="predicted"/>
<dbReference type="Bgee" id="ENSMODG00000042891">
    <property type="expression patterns" value="Expressed in skeletal muscle tissue"/>
</dbReference>
<evidence type="ECO:0008006" key="4">
    <source>
        <dbReference type="Google" id="ProtNLM"/>
    </source>
</evidence>
<dbReference type="Proteomes" id="UP000002280">
    <property type="component" value="Chromosome 1"/>
</dbReference>
<dbReference type="OMA" id="VTEAYAH"/>
<dbReference type="PANTHER" id="PTHR10146">
    <property type="entry name" value="PROLINE SYNTHETASE CO-TRANSCRIBED BACTERIAL HOMOLOG PROTEIN"/>
    <property type="match status" value="1"/>
</dbReference>